<feature type="domain" description="DUF7373" evidence="2">
    <location>
        <begin position="65"/>
        <end position="271"/>
    </location>
</feature>
<proteinExistence type="predicted"/>
<dbReference type="OrthoDB" id="4569937at2"/>
<evidence type="ECO:0000256" key="1">
    <source>
        <dbReference type="SAM" id="MobiDB-lite"/>
    </source>
</evidence>
<sequence>MKSKLLQPNPSVVSVLLALVLAGCSHTIGGEAARAPGSRSSSTAPVNASMLDPGSYPVTPQPPLGNAGSDHAGRLVEGRRMAAYVVGPWEVEPSLIGLNSSGPAVIAETKGLTRAVWAPIGGGAYNLSLVVGFVTERQSPGPNPQMALRNSVLRFASPAEAAQAAQNMTTAARHMPRDPTATPIVTEPESSLPIPGHPDANGTVLTFQEGTQTVRELTALTARGPYVLVQVVRCAAGTDCEAQLAGRTLDRQVPLIDTFVPTEAVEFPTLALDPTGLVARTLPAPDDQTTSMSGAAYPPAGALHLEDDPVQNGPLLSAAGVDFVSVNLTTVYQTKDPSAAQTLAQAYSDLAAKTPAAQAASSVPGLPDSHCTRVAGSNGLVPRYWCLAAAGRYTIKTVARQLDNVQQEMAAQYRILTAS</sequence>
<dbReference type="Pfam" id="PF24092">
    <property type="entry name" value="DUF7373_C"/>
    <property type="match status" value="1"/>
</dbReference>
<dbReference type="EMBL" id="FXEG02000003">
    <property type="protein sequence ID" value="SOX54921.1"/>
    <property type="molecule type" value="Genomic_DNA"/>
</dbReference>
<dbReference type="Proteomes" id="UP000236318">
    <property type="component" value="Unassembled WGS sequence"/>
</dbReference>
<feature type="domain" description="DUF7373" evidence="3">
    <location>
        <begin position="277"/>
        <end position="417"/>
    </location>
</feature>
<dbReference type="InterPro" id="IPR055797">
    <property type="entry name" value="DUF7373"/>
</dbReference>
<evidence type="ECO:0000313" key="4">
    <source>
        <dbReference type="EMBL" id="SOX54921.1"/>
    </source>
</evidence>
<feature type="region of interest" description="Disordered" evidence="1">
    <location>
        <begin position="31"/>
        <end position="72"/>
    </location>
</feature>
<dbReference type="InterPro" id="IPR056463">
    <property type="entry name" value="DUF7373_C"/>
</dbReference>
<evidence type="ECO:0000259" key="3">
    <source>
        <dbReference type="Pfam" id="PF24092"/>
    </source>
</evidence>
<gene>
    <name evidence="4" type="ORF">MAAFP003_3601</name>
</gene>
<dbReference type="RefSeq" id="WP_096288989.1">
    <property type="nucleotide sequence ID" value="NZ_FXEG02000003.1"/>
</dbReference>
<dbReference type="Pfam" id="PF24088">
    <property type="entry name" value="DUF7373"/>
    <property type="match status" value="1"/>
</dbReference>
<evidence type="ECO:0000313" key="5">
    <source>
        <dbReference type="Proteomes" id="UP000236318"/>
    </source>
</evidence>
<dbReference type="AlphaFoldDB" id="A0A2K4YDR1"/>
<accession>A0A2K4YDR1</accession>
<keyword evidence="5" id="KW-1185">Reference proteome</keyword>
<protein>
    <submittedName>
        <fullName evidence="4">Uncharacterized protein</fullName>
    </submittedName>
</protein>
<name>A0A2K4YDR1_9MYCO</name>
<evidence type="ECO:0000259" key="2">
    <source>
        <dbReference type="Pfam" id="PF24088"/>
    </source>
</evidence>
<comment type="caution">
    <text evidence="4">The sequence shown here is derived from an EMBL/GenBank/DDBJ whole genome shotgun (WGS) entry which is preliminary data.</text>
</comment>
<reference evidence="4" key="1">
    <citation type="submission" date="2018-01" db="EMBL/GenBank/DDBJ databases">
        <authorList>
            <consortium name="Urmite Genomes"/>
        </authorList>
    </citation>
    <scope>NUCLEOTIDE SEQUENCE [LARGE SCALE GENOMIC DNA]</scope>
    <source>
        <strain evidence="4">AFP003</strain>
    </source>
</reference>
<dbReference type="PROSITE" id="PS51257">
    <property type="entry name" value="PROKAR_LIPOPROTEIN"/>
    <property type="match status" value="1"/>
</dbReference>
<organism evidence="4 5">
    <name type="scientific">Mycobacterium ahvazicum</name>
    <dbReference type="NCBI Taxonomy" id="1964395"/>
    <lineage>
        <taxon>Bacteria</taxon>
        <taxon>Bacillati</taxon>
        <taxon>Actinomycetota</taxon>
        <taxon>Actinomycetes</taxon>
        <taxon>Mycobacteriales</taxon>
        <taxon>Mycobacteriaceae</taxon>
        <taxon>Mycobacterium</taxon>
        <taxon>Mycobacterium simiae complex</taxon>
    </lineage>
</organism>